<gene>
    <name evidence="1" type="ORF">C5695_10305</name>
</gene>
<protein>
    <submittedName>
        <fullName evidence="1">Uncharacterized protein</fullName>
    </submittedName>
</protein>
<dbReference type="EMBL" id="CP027116">
    <property type="protein sequence ID" value="AVM24211.1"/>
    <property type="molecule type" value="Genomic_DNA"/>
</dbReference>
<evidence type="ECO:0000313" key="1">
    <source>
        <dbReference type="EMBL" id="AVM24211.1"/>
    </source>
</evidence>
<dbReference type="RefSeq" id="WP_117730643.1">
    <property type="nucleotide sequence ID" value="NZ_CP027116.1"/>
</dbReference>
<name>A0AAD0MMQ5_BACPU</name>
<reference evidence="1 2" key="1">
    <citation type="submission" date="2018-02" db="EMBL/GenBank/DDBJ databases">
        <title>The complete genome of two Bacillus pumilus strains from Cuatro Cienegas, Coahuila, Mexico.</title>
        <authorList>
            <person name="Zarza E."/>
            <person name="Alcaraz L.D."/>
            <person name="Aguilar-Salinas B."/>
            <person name="Islas A."/>
            <person name="Olmedo-Alvarez G."/>
        </authorList>
    </citation>
    <scope>NUCLEOTIDE SEQUENCE [LARGE SCALE GENOMIC DNA]</scope>
    <source>
        <strain evidence="1 2">145</strain>
    </source>
</reference>
<sequence length="139" mass="16833">MIGIDKILNHVLPKGAKLLEYGQLNSKIPMRIKMTTSLYEHLEFQYHVYDDEEFPYELPWIDIEGYGYGWLWNTTDEENWHTVLAKNIFNELDSLADYEDRTLYFNYICQNQLCFHFITMADYRKDFIIKMSDEEMFPF</sequence>
<organism evidence="1 2">
    <name type="scientific">Bacillus pumilus</name>
    <name type="common">Bacillus mesentericus</name>
    <dbReference type="NCBI Taxonomy" id="1408"/>
    <lineage>
        <taxon>Bacteria</taxon>
        <taxon>Bacillati</taxon>
        <taxon>Bacillota</taxon>
        <taxon>Bacilli</taxon>
        <taxon>Bacillales</taxon>
        <taxon>Bacillaceae</taxon>
        <taxon>Bacillus</taxon>
    </lineage>
</organism>
<proteinExistence type="predicted"/>
<accession>A0AAD0MMQ5</accession>
<evidence type="ECO:0000313" key="2">
    <source>
        <dbReference type="Proteomes" id="UP000264960"/>
    </source>
</evidence>
<dbReference type="AlphaFoldDB" id="A0AAD0MMQ5"/>
<dbReference type="Proteomes" id="UP000264960">
    <property type="component" value="Chromosome"/>
</dbReference>